<name>A0A0N8ERZ8_AEDAE</name>
<dbReference type="SMART" id="SM00220">
    <property type="entry name" value="S_TKc"/>
    <property type="match status" value="1"/>
</dbReference>
<dbReference type="VEuPathDB" id="VectorBase:AAEL006571"/>
<dbReference type="AlphaFoldDB" id="A0A0N8ERZ8"/>
<dbReference type="PANTHER" id="PTHR27006">
    <property type="entry name" value="PROMASTIGOTE SURFACE ANTIGEN PROTEIN PSA"/>
    <property type="match status" value="1"/>
</dbReference>
<comment type="catalytic activity">
    <reaction evidence="8">
        <text>L-threonyl-[protein] + ATP = O-phospho-L-threonyl-[protein] + ADP + H(+)</text>
        <dbReference type="Rhea" id="RHEA:46608"/>
        <dbReference type="Rhea" id="RHEA-COMP:11060"/>
        <dbReference type="Rhea" id="RHEA-COMP:11605"/>
        <dbReference type="ChEBI" id="CHEBI:15378"/>
        <dbReference type="ChEBI" id="CHEBI:30013"/>
        <dbReference type="ChEBI" id="CHEBI:30616"/>
        <dbReference type="ChEBI" id="CHEBI:61977"/>
        <dbReference type="ChEBI" id="CHEBI:456216"/>
        <dbReference type="EC" id="2.7.11.1"/>
    </reaction>
</comment>
<evidence type="ECO:0000256" key="9">
    <source>
        <dbReference type="ARBA" id="ARBA00048679"/>
    </source>
</evidence>
<dbReference type="GO" id="GO:0005524">
    <property type="term" value="F:ATP binding"/>
    <property type="evidence" value="ECO:0007669"/>
    <property type="project" value="UniProtKB-UniRule"/>
</dbReference>
<dbReference type="PROSITE" id="PS00108">
    <property type="entry name" value="PROTEIN_KINASE_ST"/>
    <property type="match status" value="1"/>
</dbReference>
<evidence type="ECO:0000256" key="4">
    <source>
        <dbReference type="ARBA" id="ARBA00022679"/>
    </source>
</evidence>
<dbReference type="Pfam" id="PF00069">
    <property type="entry name" value="Pkinase"/>
    <property type="match status" value="1"/>
</dbReference>
<dbReference type="GO" id="GO:0007165">
    <property type="term" value="P:signal transduction"/>
    <property type="evidence" value="ECO:0007669"/>
    <property type="project" value="InterPro"/>
</dbReference>
<dbReference type="InterPro" id="IPR037924">
    <property type="entry name" value="Pelle_death"/>
</dbReference>
<dbReference type="CDD" id="cd14066">
    <property type="entry name" value="STKc_IRAK"/>
    <property type="match status" value="1"/>
</dbReference>
<evidence type="ECO:0000259" key="11">
    <source>
        <dbReference type="PROSITE" id="PS50011"/>
    </source>
</evidence>
<dbReference type="SUPFAM" id="SSF47986">
    <property type="entry name" value="DEATH domain"/>
    <property type="match status" value="1"/>
</dbReference>
<dbReference type="InterPro" id="IPR017441">
    <property type="entry name" value="Protein_kinase_ATP_BS"/>
</dbReference>
<dbReference type="EMBL" id="GDUN01000866">
    <property type="protein sequence ID" value="JAN95053.1"/>
    <property type="molecule type" value="mRNA"/>
</dbReference>
<comment type="similarity">
    <text evidence="1">Belongs to the protein kinase superfamily. TKL Ser/Thr protein kinase family. Pelle subfamily.</text>
</comment>
<dbReference type="Gene3D" id="3.30.200.20">
    <property type="entry name" value="Phosphorylase Kinase, domain 1"/>
    <property type="match status" value="1"/>
</dbReference>
<dbReference type="EC" id="2.7.11.1" evidence="2"/>
<comment type="catalytic activity">
    <reaction evidence="9">
        <text>L-seryl-[protein] + ATP = O-phospho-L-seryl-[protein] + ADP + H(+)</text>
        <dbReference type="Rhea" id="RHEA:17989"/>
        <dbReference type="Rhea" id="RHEA-COMP:9863"/>
        <dbReference type="Rhea" id="RHEA-COMP:11604"/>
        <dbReference type="ChEBI" id="CHEBI:15378"/>
        <dbReference type="ChEBI" id="CHEBI:29999"/>
        <dbReference type="ChEBI" id="CHEBI:30616"/>
        <dbReference type="ChEBI" id="CHEBI:83421"/>
        <dbReference type="ChEBI" id="CHEBI:456216"/>
        <dbReference type="EC" id="2.7.11.1"/>
    </reaction>
</comment>
<dbReference type="PROSITE" id="PS50011">
    <property type="entry name" value="PROTEIN_KINASE_DOM"/>
    <property type="match status" value="1"/>
</dbReference>
<dbReference type="InterPro" id="IPR011029">
    <property type="entry name" value="DEATH-like_dom_sf"/>
</dbReference>
<sequence>MSAEPSQGRGNTGNPQNVTSDFSSNFKYIYDIPQMEKKRLADLLDQDARWVGLALRQMGYSADDVEGIRRCCNRSGRSPAESLLVKWGNLNHTIVELFVVFYRENMTPAMEVIKRYVEPKYHILLKTPVSNTSVKVMNGPPAANGNPVEGYTTTDENSENAQQKVEFAQKVLPPVAPPVVVPIAPIPLAAPAQFPALMRSPSDQIAATVGGLPQFSGEELREATKNWHPDNELGKGGFGVVYRGYFKQTYVAIKKIKGANMESARTELRQSLNELKYLNACRHENVVPLLGYSLDYGEPCLVYQYMPGGSLDMKLFPKSSAVPTLMIDDRIKIAKGTARGLQYLHTFAQKPVIHGDIKPGNILLGANNEPKIGDFGLTREMAVSDSSMKVSRVYGTRPYIPPEFISQRQLSTKVDSYSYGLVLYEIFTGQRVYDDKRVPKHLKAVILAAVQSNADIRNLMDPVLLHTANVRTFPSCVMLLRTGLSCTADEPEKRKEMAEVYKSLVEVFGE</sequence>
<evidence type="ECO:0000256" key="6">
    <source>
        <dbReference type="ARBA" id="ARBA00022777"/>
    </source>
</evidence>
<protein>
    <recommendedName>
        <fullName evidence="2">non-specific serine/threonine protein kinase</fullName>
        <ecNumber evidence="2">2.7.11.1</ecNumber>
    </recommendedName>
</protein>
<dbReference type="Gene3D" id="1.10.510.10">
    <property type="entry name" value="Transferase(Phosphotransferase) domain 1"/>
    <property type="match status" value="1"/>
</dbReference>
<dbReference type="PROSITE" id="PS00107">
    <property type="entry name" value="PROTEIN_KINASE_ATP"/>
    <property type="match status" value="1"/>
</dbReference>
<dbReference type="CDD" id="cd08307">
    <property type="entry name" value="Death_Pelle"/>
    <property type="match status" value="1"/>
</dbReference>
<dbReference type="InterPro" id="IPR000719">
    <property type="entry name" value="Prot_kinase_dom"/>
</dbReference>
<dbReference type="GO" id="GO:0045087">
    <property type="term" value="P:innate immune response"/>
    <property type="evidence" value="ECO:0007669"/>
    <property type="project" value="UniProtKB-ARBA"/>
</dbReference>
<feature type="binding site" evidence="10">
    <location>
        <position position="255"/>
    </location>
    <ligand>
        <name>ATP</name>
        <dbReference type="ChEBI" id="CHEBI:30616"/>
    </ligand>
</feature>
<keyword evidence="3 12" id="KW-0723">Serine/threonine-protein kinase</keyword>
<dbReference type="InterPro" id="IPR011009">
    <property type="entry name" value="Kinase-like_dom_sf"/>
</dbReference>
<keyword evidence="4" id="KW-0808">Transferase</keyword>
<evidence type="ECO:0000256" key="7">
    <source>
        <dbReference type="ARBA" id="ARBA00022840"/>
    </source>
</evidence>
<keyword evidence="6 12" id="KW-0418">Kinase</keyword>
<dbReference type="InterPro" id="IPR008271">
    <property type="entry name" value="Ser/Thr_kinase_AS"/>
</dbReference>
<dbReference type="InterPro" id="IPR000488">
    <property type="entry name" value="Death_dom"/>
</dbReference>
<dbReference type="Gene3D" id="1.10.533.10">
    <property type="entry name" value="Death Domain, Fas"/>
    <property type="match status" value="1"/>
</dbReference>
<keyword evidence="7 10" id="KW-0067">ATP-binding</keyword>
<evidence type="ECO:0000256" key="3">
    <source>
        <dbReference type="ARBA" id="ARBA00022527"/>
    </source>
</evidence>
<accession>A0A0N8ERZ8</accession>
<organism evidence="12">
    <name type="scientific">Aedes aegypti</name>
    <name type="common">Yellowfever mosquito</name>
    <name type="synonym">Culex aegypti</name>
    <dbReference type="NCBI Taxonomy" id="7159"/>
    <lineage>
        <taxon>Eukaryota</taxon>
        <taxon>Metazoa</taxon>
        <taxon>Ecdysozoa</taxon>
        <taxon>Arthropoda</taxon>
        <taxon>Hexapoda</taxon>
        <taxon>Insecta</taxon>
        <taxon>Pterygota</taxon>
        <taxon>Neoptera</taxon>
        <taxon>Endopterygota</taxon>
        <taxon>Diptera</taxon>
        <taxon>Nematocera</taxon>
        <taxon>Culicoidea</taxon>
        <taxon>Culicidae</taxon>
        <taxon>Culicinae</taxon>
        <taxon>Aedini</taxon>
        <taxon>Aedes</taxon>
        <taxon>Stegomyia</taxon>
    </lineage>
</organism>
<proteinExistence type="evidence at transcript level"/>
<evidence type="ECO:0000256" key="5">
    <source>
        <dbReference type="ARBA" id="ARBA00022741"/>
    </source>
</evidence>
<keyword evidence="5 10" id="KW-0547">Nucleotide-binding</keyword>
<dbReference type="SUPFAM" id="SSF56112">
    <property type="entry name" value="Protein kinase-like (PK-like)"/>
    <property type="match status" value="1"/>
</dbReference>
<reference evidence="12" key="1">
    <citation type="journal article" date="2016" name="PLoS ONE">
        <title>A Deep Insight into the Sialome of Male and Female Aedes aegypti Mosquitoes.</title>
        <authorList>
            <person name="Ribeiro J.M."/>
            <person name="Martin-Martin I."/>
            <person name="Arca B."/>
            <person name="Calvo E."/>
        </authorList>
    </citation>
    <scope>NUCLEOTIDE SEQUENCE</scope>
    <source>
        <strain evidence="12">Liverpool</strain>
        <tissue evidence="12">Salivary glands</tissue>
    </source>
</reference>
<evidence type="ECO:0000313" key="12">
    <source>
        <dbReference type="EMBL" id="JAN95053.1"/>
    </source>
</evidence>
<dbReference type="FunFam" id="1.10.533.10:FF:000094">
    <property type="entry name" value="Interleukin-1 receptor-associated kinase"/>
    <property type="match status" value="1"/>
</dbReference>
<evidence type="ECO:0000256" key="2">
    <source>
        <dbReference type="ARBA" id="ARBA00012513"/>
    </source>
</evidence>
<dbReference type="Pfam" id="PF00531">
    <property type="entry name" value="Death"/>
    <property type="match status" value="1"/>
</dbReference>
<feature type="domain" description="Protein kinase" evidence="11">
    <location>
        <begin position="227"/>
        <end position="508"/>
    </location>
</feature>
<evidence type="ECO:0000256" key="8">
    <source>
        <dbReference type="ARBA" id="ARBA00047899"/>
    </source>
</evidence>
<dbReference type="GO" id="GO:0004674">
    <property type="term" value="F:protein serine/threonine kinase activity"/>
    <property type="evidence" value="ECO:0007669"/>
    <property type="project" value="UniProtKB-KW"/>
</dbReference>
<evidence type="ECO:0000256" key="10">
    <source>
        <dbReference type="PROSITE-ProRule" id="PRU10141"/>
    </source>
</evidence>
<dbReference type="FunFam" id="1.10.510.10:FF:000754">
    <property type="entry name" value="Interleukin-1 receptor-associated kinase"/>
    <property type="match status" value="1"/>
</dbReference>
<evidence type="ECO:0000256" key="1">
    <source>
        <dbReference type="ARBA" id="ARBA00008718"/>
    </source>
</evidence>